<dbReference type="PANTHER" id="PTHR48069:SF3">
    <property type="entry name" value="DIHYDROFOLATE REDUCTASE"/>
    <property type="match status" value="1"/>
</dbReference>
<feature type="domain" description="DHFR" evidence="7">
    <location>
        <begin position="1"/>
        <end position="87"/>
    </location>
</feature>
<name>A0AAD5QBG6_PARTN</name>
<dbReference type="InterPro" id="IPR024072">
    <property type="entry name" value="DHFR-like_dom_sf"/>
</dbReference>
<dbReference type="AlphaFoldDB" id="A0AAD5QBG6"/>
<dbReference type="Gene3D" id="3.40.430.10">
    <property type="entry name" value="Dihydrofolate Reductase, subunit A"/>
    <property type="match status" value="1"/>
</dbReference>
<dbReference type="SUPFAM" id="SSF53597">
    <property type="entry name" value="Dihydrofolate reductase-like"/>
    <property type="match status" value="1"/>
</dbReference>
<dbReference type="PANTHER" id="PTHR48069">
    <property type="entry name" value="DIHYDROFOLATE REDUCTASE"/>
    <property type="match status" value="1"/>
</dbReference>
<dbReference type="Proteomes" id="UP001196413">
    <property type="component" value="Unassembled WGS sequence"/>
</dbReference>
<gene>
    <name evidence="8" type="ORF">KIN20_000387</name>
</gene>
<evidence type="ECO:0000256" key="6">
    <source>
        <dbReference type="ARBA" id="ARBA00048873"/>
    </source>
</evidence>
<dbReference type="GO" id="GO:0005739">
    <property type="term" value="C:mitochondrion"/>
    <property type="evidence" value="ECO:0007669"/>
    <property type="project" value="TreeGrafter"/>
</dbReference>
<evidence type="ECO:0000313" key="8">
    <source>
        <dbReference type="EMBL" id="KAJ1345778.1"/>
    </source>
</evidence>
<comment type="caution">
    <text evidence="8">The sequence shown here is derived from an EMBL/GenBank/DDBJ whole genome shotgun (WGS) entry which is preliminary data.</text>
</comment>
<dbReference type="GO" id="GO:0046452">
    <property type="term" value="P:dihydrofolate metabolic process"/>
    <property type="evidence" value="ECO:0007669"/>
    <property type="project" value="TreeGrafter"/>
</dbReference>
<dbReference type="EC" id="1.5.1.3" evidence="2"/>
<evidence type="ECO:0000256" key="5">
    <source>
        <dbReference type="ARBA" id="ARBA00023002"/>
    </source>
</evidence>
<comment type="catalytic activity">
    <reaction evidence="6">
        <text>(6S)-5,6,7,8-tetrahydrofolate + NADP(+) = 7,8-dihydrofolate + NADPH + H(+)</text>
        <dbReference type="Rhea" id="RHEA:15009"/>
        <dbReference type="ChEBI" id="CHEBI:15378"/>
        <dbReference type="ChEBI" id="CHEBI:57451"/>
        <dbReference type="ChEBI" id="CHEBI:57453"/>
        <dbReference type="ChEBI" id="CHEBI:57783"/>
        <dbReference type="ChEBI" id="CHEBI:58349"/>
        <dbReference type="EC" id="1.5.1.3"/>
    </reaction>
</comment>
<dbReference type="EMBL" id="JAHQIW010000065">
    <property type="protein sequence ID" value="KAJ1345778.1"/>
    <property type="molecule type" value="Genomic_DNA"/>
</dbReference>
<dbReference type="InterPro" id="IPR001796">
    <property type="entry name" value="DHFR_dom"/>
</dbReference>
<dbReference type="InterPro" id="IPR012259">
    <property type="entry name" value="DHFR"/>
</dbReference>
<evidence type="ECO:0000313" key="9">
    <source>
        <dbReference type="Proteomes" id="UP001196413"/>
    </source>
</evidence>
<dbReference type="GO" id="GO:0050661">
    <property type="term" value="F:NADP binding"/>
    <property type="evidence" value="ECO:0007669"/>
    <property type="project" value="InterPro"/>
</dbReference>
<dbReference type="GO" id="GO:0004146">
    <property type="term" value="F:dihydrofolate reductase activity"/>
    <property type="evidence" value="ECO:0007669"/>
    <property type="project" value="UniProtKB-EC"/>
</dbReference>
<dbReference type="GO" id="GO:0006730">
    <property type="term" value="P:one-carbon metabolic process"/>
    <property type="evidence" value="ECO:0007669"/>
    <property type="project" value="UniProtKB-KW"/>
</dbReference>
<dbReference type="GO" id="GO:0046655">
    <property type="term" value="P:folic acid metabolic process"/>
    <property type="evidence" value="ECO:0007669"/>
    <property type="project" value="TreeGrafter"/>
</dbReference>
<dbReference type="Pfam" id="PF00186">
    <property type="entry name" value="DHFR_1"/>
    <property type="match status" value="1"/>
</dbReference>
<keyword evidence="4" id="KW-0521">NADP</keyword>
<evidence type="ECO:0000259" key="7">
    <source>
        <dbReference type="PROSITE" id="PS51330"/>
    </source>
</evidence>
<organism evidence="8 9">
    <name type="scientific">Parelaphostrongylus tenuis</name>
    <name type="common">Meningeal worm</name>
    <dbReference type="NCBI Taxonomy" id="148309"/>
    <lineage>
        <taxon>Eukaryota</taxon>
        <taxon>Metazoa</taxon>
        <taxon>Ecdysozoa</taxon>
        <taxon>Nematoda</taxon>
        <taxon>Chromadorea</taxon>
        <taxon>Rhabditida</taxon>
        <taxon>Rhabditina</taxon>
        <taxon>Rhabditomorpha</taxon>
        <taxon>Strongyloidea</taxon>
        <taxon>Metastrongylidae</taxon>
        <taxon>Parelaphostrongylus</taxon>
    </lineage>
</organism>
<sequence>MEELMYGPLSANVERVWNVGGGEIYKLALEKGFVDRILMTKIEKGFDCDVFLDGIDWSHFKEDESERSDMMSENGLEFSFHSYRYVE</sequence>
<dbReference type="PROSITE" id="PS51330">
    <property type="entry name" value="DHFR_2"/>
    <property type="match status" value="1"/>
</dbReference>
<evidence type="ECO:0000256" key="1">
    <source>
        <dbReference type="ARBA" id="ARBA00004903"/>
    </source>
</evidence>
<keyword evidence="9" id="KW-1185">Reference proteome</keyword>
<dbReference type="GO" id="GO:0046654">
    <property type="term" value="P:tetrahydrofolate biosynthetic process"/>
    <property type="evidence" value="ECO:0007669"/>
    <property type="project" value="InterPro"/>
</dbReference>
<keyword evidence="5" id="KW-0560">Oxidoreductase</keyword>
<evidence type="ECO:0000256" key="2">
    <source>
        <dbReference type="ARBA" id="ARBA00012856"/>
    </source>
</evidence>
<evidence type="ECO:0000256" key="3">
    <source>
        <dbReference type="ARBA" id="ARBA00022563"/>
    </source>
</evidence>
<evidence type="ECO:0000256" key="4">
    <source>
        <dbReference type="ARBA" id="ARBA00022857"/>
    </source>
</evidence>
<protein>
    <recommendedName>
        <fullName evidence="2">dihydrofolate reductase</fullName>
        <ecNumber evidence="2">1.5.1.3</ecNumber>
    </recommendedName>
</protein>
<comment type="pathway">
    <text evidence="1">Cofactor biosynthesis; tetrahydrofolate biosynthesis; 5,6,7,8-tetrahydrofolate from 7,8-dihydrofolate: step 1/1.</text>
</comment>
<keyword evidence="3" id="KW-0554">One-carbon metabolism</keyword>
<accession>A0AAD5QBG6</accession>
<proteinExistence type="predicted"/>
<reference evidence="8" key="1">
    <citation type="submission" date="2021-06" db="EMBL/GenBank/DDBJ databases">
        <title>Parelaphostrongylus tenuis whole genome reference sequence.</title>
        <authorList>
            <person name="Garwood T.J."/>
            <person name="Larsen P.A."/>
            <person name="Fountain-Jones N.M."/>
            <person name="Garbe J.R."/>
            <person name="Macchietto M.G."/>
            <person name="Kania S.A."/>
            <person name="Gerhold R.W."/>
            <person name="Richards J.E."/>
            <person name="Wolf T.M."/>
        </authorList>
    </citation>
    <scope>NUCLEOTIDE SEQUENCE</scope>
    <source>
        <strain evidence="8">MNPRO001-30</strain>
        <tissue evidence="8">Meninges</tissue>
    </source>
</reference>